<dbReference type="CDD" id="cd13603">
    <property type="entry name" value="PBP2_TRAP_Siap_TeaA_like"/>
    <property type="match status" value="1"/>
</dbReference>
<evidence type="ECO:0008006" key="7">
    <source>
        <dbReference type="Google" id="ProtNLM"/>
    </source>
</evidence>
<evidence type="ECO:0000313" key="6">
    <source>
        <dbReference type="Proteomes" id="UP000285650"/>
    </source>
</evidence>
<dbReference type="Pfam" id="PF03480">
    <property type="entry name" value="DctP"/>
    <property type="match status" value="1"/>
</dbReference>
<keyword evidence="2" id="KW-0813">Transport</keyword>
<evidence type="ECO:0000256" key="4">
    <source>
        <dbReference type="SAM" id="SignalP"/>
    </source>
</evidence>
<reference evidence="5 6" key="1">
    <citation type="submission" date="2018-08" db="EMBL/GenBank/DDBJ databases">
        <title>A genome reference for cultivated species of the human gut microbiota.</title>
        <authorList>
            <person name="Zou Y."/>
            <person name="Xue W."/>
            <person name="Luo G."/>
        </authorList>
    </citation>
    <scope>NUCLEOTIDE SEQUENCE [LARGE SCALE GENOMIC DNA]</scope>
    <source>
        <strain evidence="5 6">AM27-17</strain>
    </source>
</reference>
<dbReference type="EMBL" id="QSKV01000003">
    <property type="protein sequence ID" value="RHE93769.1"/>
    <property type="molecule type" value="Genomic_DNA"/>
</dbReference>
<dbReference type="InterPro" id="IPR018389">
    <property type="entry name" value="DctP_fam"/>
</dbReference>
<feature type="signal peptide" evidence="4">
    <location>
        <begin position="1"/>
        <end position="23"/>
    </location>
</feature>
<dbReference type="GO" id="GO:0030288">
    <property type="term" value="C:outer membrane-bounded periplasmic space"/>
    <property type="evidence" value="ECO:0007669"/>
    <property type="project" value="InterPro"/>
</dbReference>
<dbReference type="InterPro" id="IPR004682">
    <property type="entry name" value="TRAP_DctP"/>
</dbReference>
<evidence type="ECO:0000256" key="3">
    <source>
        <dbReference type="ARBA" id="ARBA00022729"/>
    </source>
</evidence>
<dbReference type="Gene3D" id="3.40.190.170">
    <property type="entry name" value="Bacterial extracellular solute-binding protein, family 7"/>
    <property type="match status" value="1"/>
</dbReference>
<dbReference type="PIRSF" id="PIRSF006470">
    <property type="entry name" value="DctB"/>
    <property type="match status" value="1"/>
</dbReference>
<organism evidence="5 6">
    <name type="scientific">Bacteroides intestinalis</name>
    <dbReference type="NCBI Taxonomy" id="329854"/>
    <lineage>
        <taxon>Bacteria</taxon>
        <taxon>Pseudomonadati</taxon>
        <taxon>Bacteroidota</taxon>
        <taxon>Bacteroidia</taxon>
        <taxon>Bacteroidales</taxon>
        <taxon>Bacteroidaceae</taxon>
        <taxon>Bacteroides</taxon>
    </lineage>
</organism>
<dbReference type="RefSeq" id="WP_118221376.1">
    <property type="nucleotide sequence ID" value="NZ_JADMTM010000043.1"/>
</dbReference>
<dbReference type="GO" id="GO:0055085">
    <property type="term" value="P:transmembrane transport"/>
    <property type="evidence" value="ECO:0007669"/>
    <property type="project" value="InterPro"/>
</dbReference>
<evidence type="ECO:0000313" key="5">
    <source>
        <dbReference type="EMBL" id="RHE93769.1"/>
    </source>
</evidence>
<proteinExistence type="inferred from homology"/>
<dbReference type="NCBIfam" id="NF037995">
    <property type="entry name" value="TRAP_S1"/>
    <property type="match status" value="1"/>
</dbReference>
<name>A0A414LGJ5_9BACE</name>
<evidence type="ECO:0000256" key="1">
    <source>
        <dbReference type="ARBA" id="ARBA00009023"/>
    </source>
</evidence>
<evidence type="ECO:0000256" key="2">
    <source>
        <dbReference type="ARBA" id="ARBA00022448"/>
    </source>
</evidence>
<dbReference type="PROSITE" id="PS51257">
    <property type="entry name" value="PROKAR_LIPOPROTEIN"/>
    <property type="match status" value="1"/>
</dbReference>
<comment type="similarity">
    <text evidence="1">Belongs to the bacterial solute-binding protein 7 family.</text>
</comment>
<protein>
    <recommendedName>
        <fullName evidence="7">TRAP transporter substrate-binding protein</fullName>
    </recommendedName>
</protein>
<dbReference type="PANTHER" id="PTHR33376">
    <property type="match status" value="1"/>
</dbReference>
<dbReference type="PANTHER" id="PTHR33376:SF7">
    <property type="entry name" value="C4-DICARBOXYLATE-BINDING PROTEIN DCTB"/>
    <property type="match status" value="1"/>
</dbReference>
<sequence>MKLNSRLYLFVLPLLLLSGCTSNQVSEPVENTPKLVFRLSNELKPDSRIWEISNLFRNELEKASPDGEIKAGEIKVIFYDQGTVGSERQLLESCYFDVLEMVQVNSSILTTIDPAYSILDLPYLFVTEEQHARVLNGEIGRKFLQRLARFNLHGLGFYSTGFRNLFYKYPVDSIEVKSPRDFHGLKIRVMESPVMINSINAIGATATPIPFSELFQSMKTGVVDGAENSARIFMSYKYYEAGCNQFTLTEHFANQHILIANAKWFASLDPKYQKRINEAIFISQQKFDEIWKHTTEESLCEMQKHGVMVNEINDKTPFITRANKVIEQFSDRYPVESEELLFDIMNIRNESFDNK</sequence>
<dbReference type="InterPro" id="IPR038404">
    <property type="entry name" value="TRAP_DctP_sf"/>
</dbReference>
<keyword evidence="3 4" id="KW-0732">Signal</keyword>
<dbReference type="Proteomes" id="UP000285650">
    <property type="component" value="Unassembled WGS sequence"/>
</dbReference>
<accession>A0A414LGJ5</accession>
<gene>
    <name evidence="5" type="ORF">DW712_06830</name>
</gene>
<comment type="caution">
    <text evidence="5">The sequence shown here is derived from an EMBL/GenBank/DDBJ whole genome shotgun (WGS) entry which is preliminary data.</text>
</comment>
<feature type="chain" id="PRO_5019560415" description="TRAP transporter substrate-binding protein" evidence="4">
    <location>
        <begin position="24"/>
        <end position="355"/>
    </location>
</feature>
<dbReference type="AlphaFoldDB" id="A0A414LGJ5"/>